<dbReference type="PANTHER" id="PTHR44688:SF16">
    <property type="entry name" value="DNA-BINDING TRANSCRIPTIONAL ACTIVATOR DEVR_DOSR"/>
    <property type="match status" value="1"/>
</dbReference>
<dbReference type="SUPFAM" id="SSF46894">
    <property type="entry name" value="C-terminal effector domain of the bipartite response regulators"/>
    <property type="match status" value="1"/>
</dbReference>
<reference evidence="6 7" key="1">
    <citation type="journal article" date="2019" name="Environ. Microbiol.">
        <title>Species interactions and distinct microbial communities in high Arctic permafrost affected cryosols are associated with the CH4 and CO2 gas fluxes.</title>
        <authorList>
            <person name="Altshuler I."/>
            <person name="Hamel J."/>
            <person name="Turney S."/>
            <person name="Magnuson E."/>
            <person name="Levesque R."/>
            <person name="Greer C."/>
            <person name="Whyte L.G."/>
        </authorList>
    </citation>
    <scope>NUCLEOTIDE SEQUENCE [LARGE SCALE GENOMIC DNA]</scope>
    <source>
        <strain evidence="6 7">E6.1</strain>
    </source>
</reference>
<dbReference type="OrthoDB" id="7560897at2"/>
<keyword evidence="3" id="KW-0804">Transcription</keyword>
<evidence type="ECO:0000256" key="3">
    <source>
        <dbReference type="ARBA" id="ARBA00023163"/>
    </source>
</evidence>
<evidence type="ECO:0000313" key="7">
    <source>
        <dbReference type="Proteomes" id="UP000319931"/>
    </source>
</evidence>
<dbReference type="Gene3D" id="1.10.10.10">
    <property type="entry name" value="Winged helix-like DNA-binding domain superfamily/Winged helix DNA-binding domain"/>
    <property type="match status" value="1"/>
</dbReference>
<keyword evidence="1" id="KW-0805">Transcription regulation</keyword>
<dbReference type="AlphaFoldDB" id="A0A502FSQ0"/>
<dbReference type="Pfam" id="PF00196">
    <property type="entry name" value="GerE"/>
    <property type="match status" value="1"/>
</dbReference>
<proteinExistence type="predicted"/>
<dbReference type="PROSITE" id="PS50043">
    <property type="entry name" value="HTH_LUXR_2"/>
    <property type="match status" value="1"/>
</dbReference>
<evidence type="ECO:0000256" key="2">
    <source>
        <dbReference type="ARBA" id="ARBA00023125"/>
    </source>
</evidence>
<sequence length="174" mass="19239">MLRMSDGRIADLTERELEVMRLVARNRGSDEIARALNISTETVQTHIKRARAKVGGIDRYALANAVAEWEGRPQSIGTPELGIEPAAFTLPSTGVSNGETRRFEPEALREERAVFDIGEDRSSHVQTSQQRASINDLNVPQRLGRIGTIAFQMIAGLATLLLAMSLLQRLFQGR</sequence>
<keyword evidence="2" id="KW-0238">DNA-binding</keyword>
<feature type="transmembrane region" description="Helical" evidence="4">
    <location>
        <begin position="149"/>
        <end position="171"/>
    </location>
</feature>
<keyword evidence="4" id="KW-0472">Membrane</keyword>
<accession>A0A502FSQ0</accession>
<keyword evidence="4" id="KW-1133">Transmembrane helix</keyword>
<evidence type="ECO:0000313" key="6">
    <source>
        <dbReference type="EMBL" id="TPG52156.1"/>
    </source>
</evidence>
<dbReference type="InterPro" id="IPR000792">
    <property type="entry name" value="Tscrpt_reg_LuxR_C"/>
</dbReference>
<keyword evidence="7" id="KW-1185">Reference proteome</keyword>
<dbReference type="PRINTS" id="PR00038">
    <property type="entry name" value="HTHLUXR"/>
</dbReference>
<feature type="domain" description="HTH luxR-type" evidence="5">
    <location>
        <begin position="5"/>
        <end position="70"/>
    </location>
</feature>
<gene>
    <name evidence="6" type="ORF">EAH76_15725</name>
</gene>
<dbReference type="GO" id="GO:0006355">
    <property type="term" value="P:regulation of DNA-templated transcription"/>
    <property type="evidence" value="ECO:0007669"/>
    <property type="project" value="InterPro"/>
</dbReference>
<dbReference type="SMART" id="SM00421">
    <property type="entry name" value="HTH_LUXR"/>
    <property type="match status" value="1"/>
</dbReference>
<dbReference type="Proteomes" id="UP000319931">
    <property type="component" value="Unassembled WGS sequence"/>
</dbReference>
<protein>
    <submittedName>
        <fullName evidence="6">LuxR family transcriptional regulator</fullName>
    </submittedName>
</protein>
<evidence type="ECO:0000259" key="5">
    <source>
        <dbReference type="PROSITE" id="PS50043"/>
    </source>
</evidence>
<dbReference type="CDD" id="cd06170">
    <property type="entry name" value="LuxR_C_like"/>
    <property type="match status" value="1"/>
</dbReference>
<dbReference type="PANTHER" id="PTHR44688">
    <property type="entry name" value="DNA-BINDING TRANSCRIPTIONAL ACTIVATOR DEVR_DOSR"/>
    <property type="match status" value="1"/>
</dbReference>
<keyword evidence="4" id="KW-0812">Transmembrane</keyword>
<organism evidence="6 7">
    <name type="scientific">Sphingomonas glacialis</name>
    <dbReference type="NCBI Taxonomy" id="658225"/>
    <lineage>
        <taxon>Bacteria</taxon>
        <taxon>Pseudomonadati</taxon>
        <taxon>Pseudomonadota</taxon>
        <taxon>Alphaproteobacteria</taxon>
        <taxon>Sphingomonadales</taxon>
        <taxon>Sphingomonadaceae</taxon>
        <taxon>Sphingomonas</taxon>
    </lineage>
</organism>
<dbReference type="InterPro" id="IPR016032">
    <property type="entry name" value="Sig_transdc_resp-reg_C-effctor"/>
</dbReference>
<comment type="caution">
    <text evidence="6">The sequence shown here is derived from an EMBL/GenBank/DDBJ whole genome shotgun (WGS) entry which is preliminary data.</text>
</comment>
<evidence type="ECO:0000256" key="4">
    <source>
        <dbReference type="SAM" id="Phobius"/>
    </source>
</evidence>
<evidence type="ECO:0000256" key="1">
    <source>
        <dbReference type="ARBA" id="ARBA00023015"/>
    </source>
</evidence>
<name>A0A502FSQ0_9SPHN</name>
<dbReference type="GO" id="GO:0003677">
    <property type="term" value="F:DNA binding"/>
    <property type="evidence" value="ECO:0007669"/>
    <property type="project" value="UniProtKB-KW"/>
</dbReference>
<dbReference type="InterPro" id="IPR036388">
    <property type="entry name" value="WH-like_DNA-bd_sf"/>
</dbReference>
<dbReference type="EMBL" id="RCZC01000004">
    <property type="protein sequence ID" value="TPG52156.1"/>
    <property type="molecule type" value="Genomic_DNA"/>
</dbReference>